<gene>
    <name evidence="2" type="ORF">H9931_04360</name>
</gene>
<protein>
    <submittedName>
        <fullName evidence="2">Protein-export chaperone SecB</fullName>
    </submittedName>
</protein>
<dbReference type="AlphaFoldDB" id="A0A9D2PRT6"/>
<dbReference type="GO" id="GO:0051082">
    <property type="term" value="F:unfolded protein binding"/>
    <property type="evidence" value="ECO:0007669"/>
    <property type="project" value="InterPro"/>
</dbReference>
<evidence type="ECO:0000313" key="3">
    <source>
        <dbReference type="Proteomes" id="UP000823863"/>
    </source>
</evidence>
<proteinExistence type="inferred from homology"/>
<evidence type="ECO:0000256" key="1">
    <source>
        <dbReference type="ARBA" id="ARBA00009990"/>
    </source>
</evidence>
<evidence type="ECO:0000313" key="2">
    <source>
        <dbReference type="EMBL" id="HJC65939.1"/>
    </source>
</evidence>
<reference evidence="2" key="1">
    <citation type="journal article" date="2021" name="PeerJ">
        <title>Extensive microbial diversity within the chicken gut microbiome revealed by metagenomics and culture.</title>
        <authorList>
            <person name="Gilroy R."/>
            <person name="Ravi A."/>
            <person name="Getino M."/>
            <person name="Pursley I."/>
            <person name="Horton D.L."/>
            <person name="Alikhan N.F."/>
            <person name="Baker D."/>
            <person name="Gharbi K."/>
            <person name="Hall N."/>
            <person name="Watson M."/>
            <person name="Adriaenssens E.M."/>
            <person name="Foster-Nyarko E."/>
            <person name="Jarju S."/>
            <person name="Secka A."/>
            <person name="Antonio M."/>
            <person name="Oren A."/>
            <person name="Chaudhuri R.R."/>
            <person name="La Ragione R."/>
            <person name="Hildebrand F."/>
            <person name="Pallen M.J."/>
        </authorList>
    </citation>
    <scope>NUCLEOTIDE SEQUENCE</scope>
    <source>
        <strain evidence="2">CHK198-12963</strain>
    </source>
</reference>
<dbReference type="PANTHER" id="PTHR36918:SF1">
    <property type="entry name" value="PROTEIN-EXPORT PROTEIN SECB"/>
    <property type="match status" value="1"/>
</dbReference>
<comment type="similarity">
    <text evidence="1">Belongs to the SecB family.</text>
</comment>
<dbReference type="EMBL" id="DWWB01000019">
    <property type="protein sequence ID" value="HJC65939.1"/>
    <property type="molecule type" value="Genomic_DNA"/>
</dbReference>
<organism evidence="2 3">
    <name type="scientific">Candidatus Enterocloster excrementigallinarum</name>
    <dbReference type="NCBI Taxonomy" id="2838558"/>
    <lineage>
        <taxon>Bacteria</taxon>
        <taxon>Bacillati</taxon>
        <taxon>Bacillota</taxon>
        <taxon>Clostridia</taxon>
        <taxon>Lachnospirales</taxon>
        <taxon>Lachnospiraceae</taxon>
        <taxon>Enterocloster</taxon>
    </lineage>
</organism>
<dbReference type="Gene3D" id="3.10.420.10">
    <property type="entry name" value="SecB-like"/>
    <property type="match status" value="1"/>
</dbReference>
<reference evidence="2" key="2">
    <citation type="submission" date="2021-04" db="EMBL/GenBank/DDBJ databases">
        <authorList>
            <person name="Gilroy R."/>
        </authorList>
    </citation>
    <scope>NUCLEOTIDE SEQUENCE</scope>
    <source>
        <strain evidence="2">CHK198-12963</strain>
    </source>
</reference>
<dbReference type="InterPro" id="IPR035958">
    <property type="entry name" value="SecB-like_sf"/>
</dbReference>
<dbReference type="Pfam" id="PF02556">
    <property type="entry name" value="SecB"/>
    <property type="match status" value="1"/>
</dbReference>
<name>A0A9D2PRT6_9FIRM</name>
<dbReference type="GO" id="GO:0015031">
    <property type="term" value="P:protein transport"/>
    <property type="evidence" value="ECO:0007669"/>
    <property type="project" value="InterPro"/>
</dbReference>
<dbReference type="PANTHER" id="PTHR36918">
    <property type="match status" value="1"/>
</dbReference>
<dbReference type="Proteomes" id="UP000823863">
    <property type="component" value="Unassembled WGS sequence"/>
</dbReference>
<accession>A0A9D2PRT6</accession>
<sequence>MKPSNFQFVNPYLEELYFVENHNFDANQTEFEMQNSFNVQTKRSKDDNRAKVELTLEINMDNEKAPFKLRIKVSSDFKWENLDGKTLESLLKFNAPALLLGYMRPIVANITNSSKFPVYNLPFINFTE</sequence>
<comment type="caution">
    <text evidence="2">The sequence shown here is derived from an EMBL/GenBank/DDBJ whole genome shotgun (WGS) entry which is preliminary data.</text>
</comment>
<dbReference type="GO" id="GO:0051262">
    <property type="term" value="P:protein tetramerization"/>
    <property type="evidence" value="ECO:0007669"/>
    <property type="project" value="InterPro"/>
</dbReference>
<dbReference type="SUPFAM" id="SSF54611">
    <property type="entry name" value="SecB-like"/>
    <property type="match status" value="1"/>
</dbReference>
<dbReference type="InterPro" id="IPR003708">
    <property type="entry name" value="SecB"/>
</dbReference>